<evidence type="ECO:0000256" key="1">
    <source>
        <dbReference type="ARBA" id="ARBA00004496"/>
    </source>
</evidence>
<evidence type="ECO:0000256" key="7">
    <source>
        <dbReference type="PROSITE-ProRule" id="PRU00703"/>
    </source>
</evidence>
<evidence type="ECO:0000256" key="5">
    <source>
        <dbReference type="ARBA" id="ARBA00023122"/>
    </source>
</evidence>
<comment type="function">
    <text evidence="6">Involved in DNA replication and cell separation.</text>
</comment>
<feature type="compositionally biased region" description="Low complexity" evidence="8">
    <location>
        <begin position="452"/>
        <end position="461"/>
    </location>
</feature>
<feature type="region of interest" description="Disordered" evidence="8">
    <location>
        <begin position="380"/>
        <end position="408"/>
    </location>
</feature>
<dbReference type="FunFam" id="3.10.580.10:FF:000035">
    <property type="entry name" value="Protein SDS23"/>
    <property type="match status" value="1"/>
</dbReference>
<evidence type="ECO:0000259" key="9">
    <source>
        <dbReference type="PROSITE" id="PS51371"/>
    </source>
</evidence>
<dbReference type="PIRSF" id="PIRSF018148">
    <property type="entry name" value="UCP018148_CBS_YBR214w"/>
    <property type="match status" value="1"/>
</dbReference>
<feature type="region of interest" description="Disordered" evidence="8">
    <location>
        <begin position="1"/>
        <end position="81"/>
    </location>
</feature>
<proteinExistence type="inferred from homology"/>
<feature type="compositionally biased region" description="Low complexity" evidence="8">
    <location>
        <begin position="55"/>
        <end position="76"/>
    </location>
</feature>
<evidence type="ECO:0000256" key="8">
    <source>
        <dbReference type="SAM" id="MobiDB-lite"/>
    </source>
</evidence>
<dbReference type="InterPro" id="IPR000644">
    <property type="entry name" value="CBS_dom"/>
</dbReference>
<dbReference type="InterPro" id="IPR016711">
    <property type="entry name" value="Ssd23"/>
</dbReference>
<keyword evidence="11" id="KW-1185">Reference proteome</keyword>
<dbReference type="GO" id="GO:0005737">
    <property type="term" value="C:cytoplasm"/>
    <property type="evidence" value="ECO:0007669"/>
    <property type="project" value="UniProtKB-SubCell"/>
</dbReference>
<evidence type="ECO:0000313" key="10">
    <source>
        <dbReference type="EMBL" id="CCH42517.1"/>
    </source>
</evidence>
<dbReference type="STRING" id="1206466.K0KK17"/>
<dbReference type="GO" id="GO:0042149">
    <property type="term" value="P:cellular response to glucose starvation"/>
    <property type="evidence" value="ECO:0007669"/>
    <property type="project" value="UniProtKB-UniRule"/>
</dbReference>
<dbReference type="SUPFAM" id="SSF54631">
    <property type="entry name" value="CBS-domain pair"/>
    <property type="match status" value="2"/>
</dbReference>
<dbReference type="InterPro" id="IPR046342">
    <property type="entry name" value="CBS_dom_sf"/>
</dbReference>
<evidence type="ECO:0000256" key="4">
    <source>
        <dbReference type="ARBA" id="ARBA00022737"/>
    </source>
</evidence>
<dbReference type="Proteomes" id="UP000009328">
    <property type="component" value="Unassembled WGS sequence"/>
</dbReference>
<sequence>MAPTPSKYQGSPFRQPSSPQPHHSSTRQSSIVELLSTPPPLDVNENDIEQPNSLNLSRNPSQSSTSSLNTNSTSQTRDPKDWQEIRLNELIESAKLIFIKSELAVEEAFKVLTTHNLTSLPVEEYDDDVNCLTFDYTDLNAYLLLVLGKLSVNEQTFAQNPYYKDLEEIKGLIEKAKRGQQVPVKFVCQLTPKNPFYKLSESENLSTVMEILGSGVHRIAITNESSTKITGILSQRRLIKYLWDNARRFPSLEPIFQFPISELNIGNSKVISIYGDEPLINALVKMNVEKISSIAVVDHHMNLLGNISVTDVKHVTKSSQSHILHKTCLHFISIILNLRGLEDGKDSFPIFHVYPTSSLARTIAKLVATKSHRLWVVRPLHGSNSNSSGSTPTGASVSGTLESNPLIPEHEGRAGKLIGVVSLTDILGLIARRHGKFHVDPNQARKQRRRSSSASTRSSASYEQFRRSISGASDLR</sequence>
<organism evidence="10 11">
    <name type="scientific">Wickerhamomyces ciferrii (strain ATCC 14091 / BCRC 22168 / CBS 111 / JCM 3599 / NBRC 0793 / NRRL Y-1031 F-60-10)</name>
    <name type="common">Yeast</name>
    <name type="synonym">Pichia ciferrii</name>
    <dbReference type="NCBI Taxonomy" id="1206466"/>
    <lineage>
        <taxon>Eukaryota</taxon>
        <taxon>Fungi</taxon>
        <taxon>Dikarya</taxon>
        <taxon>Ascomycota</taxon>
        <taxon>Saccharomycotina</taxon>
        <taxon>Saccharomycetes</taxon>
        <taxon>Phaffomycetales</taxon>
        <taxon>Wickerhamomycetaceae</taxon>
        <taxon>Wickerhamomyces</taxon>
    </lineage>
</organism>
<evidence type="ECO:0000256" key="2">
    <source>
        <dbReference type="ARBA" id="ARBA00006624"/>
    </source>
</evidence>
<dbReference type="Pfam" id="PF00571">
    <property type="entry name" value="CBS"/>
    <property type="match status" value="2"/>
</dbReference>
<accession>K0KK17</accession>
<dbReference type="EMBL" id="CAIF01000048">
    <property type="protein sequence ID" value="CCH42517.1"/>
    <property type="molecule type" value="Genomic_DNA"/>
</dbReference>
<keyword evidence="4" id="KW-0677">Repeat</keyword>
<dbReference type="SMART" id="SM00116">
    <property type="entry name" value="CBS"/>
    <property type="match status" value="4"/>
</dbReference>
<dbReference type="eggNOG" id="KOG1764">
    <property type="taxonomic scope" value="Eukaryota"/>
</dbReference>
<dbReference type="InterPro" id="IPR050511">
    <property type="entry name" value="AMPK_gamma/SDS23_families"/>
</dbReference>
<name>K0KK17_WICCF</name>
<dbReference type="HOGENOM" id="CLU_024459_1_0_1"/>
<dbReference type="GO" id="GO:0030071">
    <property type="term" value="P:regulation of mitotic metaphase/anaphase transition"/>
    <property type="evidence" value="ECO:0007669"/>
    <property type="project" value="InterPro"/>
</dbReference>
<feature type="compositionally biased region" description="Low complexity" evidence="8">
    <location>
        <begin position="9"/>
        <end position="30"/>
    </location>
</feature>
<dbReference type="Gene3D" id="3.10.580.10">
    <property type="entry name" value="CBS-domain"/>
    <property type="match status" value="2"/>
</dbReference>
<gene>
    <name evidence="10" type="ORF">BN7_2061</name>
</gene>
<dbReference type="PROSITE" id="PS51371">
    <property type="entry name" value="CBS"/>
    <property type="match status" value="1"/>
</dbReference>
<comment type="caution">
    <text evidence="10">The sequence shown here is derived from an EMBL/GenBank/DDBJ whole genome shotgun (WGS) entry which is preliminary data.</text>
</comment>
<reference evidence="10 11" key="1">
    <citation type="journal article" date="2012" name="Eukaryot. Cell">
        <title>Draft genome sequence of Wickerhamomyces ciferrii NRRL Y-1031 F-60-10.</title>
        <authorList>
            <person name="Schneider J."/>
            <person name="Andrea H."/>
            <person name="Blom J."/>
            <person name="Jaenicke S."/>
            <person name="Ruckert C."/>
            <person name="Schorsch C."/>
            <person name="Szczepanowski R."/>
            <person name="Farwick M."/>
            <person name="Goesmann A."/>
            <person name="Puhler A."/>
            <person name="Schaffer S."/>
            <person name="Tauch A."/>
            <person name="Kohler T."/>
            <person name="Brinkrolf K."/>
        </authorList>
    </citation>
    <scope>NUCLEOTIDE SEQUENCE [LARGE SCALE GENOMIC DNA]</scope>
    <source>
        <strain evidence="11">ATCC 14091 / BCRC 22168 / CBS 111 / JCM 3599 / NBRC 0793 / NRRL Y-1031 F-60-10</strain>
    </source>
</reference>
<comment type="similarity">
    <text evidence="2 6">Belongs to the SDS23 family.</text>
</comment>
<feature type="domain" description="CBS" evidence="9">
    <location>
        <begin position="190"/>
        <end position="251"/>
    </location>
</feature>
<feature type="region of interest" description="Disordered" evidence="8">
    <location>
        <begin position="438"/>
        <end position="476"/>
    </location>
</feature>
<keyword evidence="5 7" id="KW-0129">CBS domain</keyword>
<dbReference type="CDD" id="cd02205">
    <property type="entry name" value="CBS_pair_SF"/>
    <property type="match status" value="1"/>
</dbReference>
<dbReference type="InParanoid" id="K0KK17"/>
<dbReference type="PANTHER" id="PTHR13780">
    <property type="entry name" value="AMP-ACTIVATED PROTEIN KINASE, GAMMA REGULATORY SUBUNIT"/>
    <property type="match status" value="1"/>
</dbReference>
<evidence type="ECO:0000313" key="11">
    <source>
        <dbReference type="Proteomes" id="UP000009328"/>
    </source>
</evidence>
<evidence type="ECO:0000256" key="6">
    <source>
        <dbReference type="PIRNR" id="PIRNR018148"/>
    </source>
</evidence>
<feature type="compositionally biased region" description="Polar residues" evidence="8">
    <location>
        <begin position="391"/>
        <end position="403"/>
    </location>
</feature>
<dbReference type="FunCoup" id="K0KK17">
    <property type="interactions" value="274"/>
</dbReference>
<keyword evidence="3 6" id="KW-0963">Cytoplasm</keyword>
<comment type="subcellular location">
    <subcellularLocation>
        <location evidence="1 6">Cytoplasm</location>
    </subcellularLocation>
</comment>
<dbReference type="GO" id="GO:0004865">
    <property type="term" value="F:protein serine/threonine phosphatase inhibitor activity"/>
    <property type="evidence" value="ECO:0007669"/>
    <property type="project" value="TreeGrafter"/>
</dbReference>
<dbReference type="AlphaFoldDB" id="K0KK17"/>
<evidence type="ECO:0000256" key="3">
    <source>
        <dbReference type="ARBA" id="ARBA00022490"/>
    </source>
</evidence>
<dbReference type="PANTHER" id="PTHR13780:SF36">
    <property type="entry name" value="CBS DOMAIN-CONTAINING PROTEIN"/>
    <property type="match status" value="1"/>
</dbReference>
<protein>
    <recommendedName>
        <fullName evidence="9">CBS domain-containing protein</fullName>
    </recommendedName>
</protein>